<keyword evidence="10" id="KW-0969">Cilium</keyword>
<dbReference type="InterPro" id="IPR010930">
    <property type="entry name" value="Flg_bb/hook_C_dom"/>
</dbReference>
<keyword evidence="10" id="KW-0282">Flagellum</keyword>
<reference evidence="10" key="1">
    <citation type="submission" date="2020-12" db="EMBL/GenBank/DDBJ databases">
        <title>Desulfobium dissulfuricans gen. nov., sp. nov., a novel mesophilic, sulfate-reducing bacterium isolated from a deep-sea hydrothermal vent.</title>
        <authorList>
            <person name="Hashimoto Y."/>
            <person name="Tame A."/>
            <person name="Sawayama S."/>
            <person name="Miyazaki J."/>
            <person name="Takai K."/>
            <person name="Nakagawa S."/>
        </authorList>
    </citation>
    <scope>NUCLEOTIDE SEQUENCE</scope>
    <source>
        <strain evidence="10">GF1</strain>
    </source>
</reference>
<dbReference type="NCBIfam" id="TIGR03506">
    <property type="entry name" value="FlgEFG_subfam"/>
    <property type="match status" value="2"/>
</dbReference>
<dbReference type="AlphaFoldDB" id="A0A915TZ65"/>
<dbReference type="GO" id="GO:0071978">
    <property type="term" value="P:bacterial-type flagellum-dependent swarming motility"/>
    <property type="evidence" value="ECO:0007669"/>
    <property type="project" value="TreeGrafter"/>
</dbReference>
<dbReference type="InterPro" id="IPR001444">
    <property type="entry name" value="Flag_bb_rod_N"/>
</dbReference>
<evidence type="ECO:0000256" key="5">
    <source>
        <dbReference type="NCBIfam" id="TIGR02488"/>
    </source>
</evidence>
<sequence length="261" mass="27607">MIRSLWTATTGMGAQNLNMDVIANNLANVGTTGFKKSRADFQDLLYQAIKVPGSPTSEDTKSPTGIQVGLGVRTAAVQKIFSQGELIQTGNDLDVAIEGEGFFQVVLPNGNTGYTRAGALKRDGDGRLTTSDGYPLDPEIVIPDNARQITISETGIVSALLGDDTTATQLGNIDLATFTNNSGLLAIGQNLFRETDASGTATVGTPGSDGVGILLQTYLESSNVNMVEEMANMITVQRAFEINSKSVTTSDEMMRTTVNMV</sequence>
<proteinExistence type="inferred from homology"/>
<dbReference type="InterPro" id="IPR053967">
    <property type="entry name" value="LlgE_F_G-like_D1"/>
</dbReference>
<dbReference type="PANTHER" id="PTHR30435">
    <property type="entry name" value="FLAGELLAR PROTEIN"/>
    <property type="match status" value="1"/>
</dbReference>
<comment type="similarity">
    <text evidence="2 6">Belongs to the flagella basal body rod proteins family.</text>
</comment>
<evidence type="ECO:0000259" key="9">
    <source>
        <dbReference type="Pfam" id="PF22692"/>
    </source>
</evidence>
<feature type="domain" description="Flagellar basal body rod protein N-terminal" evidence="7">
    <location>
        <begin position="7"/>
        <end position="35"/>
    </location>
</feature>
<dbReference type="InterPro" id="IPR037925">
    <property type="entry name" value="FlgE/F/G-like"/>
</dbReference>
<evidence type="ECO:0000256" key="6">
    <source>
        <dbReference type="RuleBase" id="RU362116"/>
    </source>
</evidence>
<accession>A0A915TZ65</accession>
<evidence type="ECO:0000256" key="1">
    <source>
        <dbReference type="ARBA" id="ARBA00004117"/>
    </source>
</evidence>
<evidence type="ECO:0000259" key="8">
    <source>
        <dbReference type="Pfam" id="PF06429"/>
    </source>
</evidence>
<keyword evidence="4 6" id="KW-0975">Bacterial flagellum</keyword>
<evidence type="ECO:0000313" key="11">
    <source>
        <dbReference type="Proteomes" id="UP001063350"/>
    </source>
</evidence>
<dbReference type="NCBIfam" id="TIGR02488">
    <property type="entry name" value="flgG_G_neg"/>
    <property type="match status" value="1"/>
</dbReference>
<evidence type="ECO:0000256" key="3">
    <source>
        <dbReference type="ARBA" id="ARBA00017948"/>
    </source>
</evidence>
<protein>
    <recommendedName>
        <fullName evidence="3 5">Flagellar basal-body rod protein FlgG</fullName>
    </recommendedName>
</protein>
<comment type="subcellular location">
    <subcellularLocation>
        <location evidence="1 6">Bacterial flagellum basal body</location>
    </subcellularLocation>
</comment>
<dbReference type="EMBL" id="AP024233">
    <property type="protein sequence ID" value="BCO08521.1"/>
    <property type="molecule type" value="Genomic_DNA"/>
</dbReference>
<dbReference type="Pfam" id="PF06429">
    <property type="entry name" value="Flg_bbr_C"/>
    <property type="match status" value="1"/>
</dbReference>
<evidence type="ECO:0000256" key="4">
    <source>
        <dbReference type="ARBA" id="ARBA00023143"/>
    </source>
</evidence>
<keyword evidence="11" id="KW-1185">Reference proteome</keyword>
<dbReference type="Pfam" id="PF22692">
    <property type="entry name" value="LlgE_F_G_D1"/>
    <property type="match status" value="1"/>
</dbReference>
<feature type="domain" description="Flagellar hook protein FlgE/F/G-like D1" evidence="9">
    <location>
        <begin position="96"/>
        <end position="159"/>
    </location>
</feature>
<dbReference type="SUPFAM" id="SSF117143">
    <property type="entry name" value="Flagellar hook protein flgE"/>
    <property type="match status" value="1"/>
</dbReference>
<organism evidence="10 11">
    <name type="scientific">Desulfolithobacter dissulfuricans</name>
    <dbReference type="NCBI Taxonomy" id="2795293"/>
    <lineage>
        <taxon>Bacteria</taxon>
        <taxon>Pseudomonadati</taxon>
        <taxon>Thermodesulfobacteriota</taxon>
        <taxon>Desulfobulbia</taxon>
        <taxon>Desulfobulbales</taxon>
        <taxon>Desulfobulbaceae</taxon>
        <taxon>Desulfolithobacter</taxon>
    </lineage>
</organism>
<evidence type="ECO:0000313" key="10">
    <source>
        <dbReference type="EMBL" id="BCO08521.1"/>
    </source>
</evidence>
<dbReference type="InterPro" id="IPR012834">
    <property type="entry name" value="FlgG_G_neg"/>
</dbReference>
<evidence type="ECO:0000259" key="7">
    <source>
        <dbReference type="Pfam" id="PF00460"/>
    </source>
</evidence>
<evidence type="ECO:0000256" key="2">
    <source>
        <dbReference type="ARBA" id="ARBA00009677"/>
    </source>
</evidence>
<dbReference type="Pfam" id="PF00460">
    <property type="entry name" value="Flg_bb_rod"/>
    <property type="match status" value="1"/>
</dbReference>
<feature type="domain" description="Flagellar basal-body/hook protein C-terminal" evidence="8">
    <location>
        <begin position="216"/>
        <end position="260"/>
    </location>
</feature>
<dbReference type="KEGG" id="ddu:GF1_08970"/>
<dbReference type="RefSeq" id="WP_267928426.1">
    <property type="nucleotide sequence ID" value="NZ_AP024233.1"/>
</dbReference>
<dbReference type="Proteomes" id="UP001063350">
    <property type="component" value="Chromosome"/>
</dbReference>
<name>A0A915TZ65_9BACT</name>
<dbReference type="GO" id="GO:0009426">
    <property type="term" value="C:bacterial-type flagellum basal body, distal rod"/>
    <property type="evidence" value="ECO:0007669"/>
    <property type="project" value="UniProtKB-UniRule"/>
</dbReference>
<keyword evidence="10" id="KW-0966">Cell projection</keyword>
<gene>
    <name evidence="10" type="primary">flgG</name>
    <name evidence="10" type="ORF">GF1_08970</name>
</gene>
<dbReference type="InterPro" id="IPR020013">
    <property type="entry name" value="Flagellar_FlgE/F/G"/>
</dbReference>
<dbReference type="PANTHER" id="PTHR30435:SF19">
    <property type="entry name" value="FLAGELLAR BASAL-BODY ROD PROTEIN FLGG"/>
    <property type="match status" value="1"/>
</dbReference>